<sequence>MTKRFRLFGAVGIALVVGVSSFSAEAMPGTEGSSTSTPHRDAELGKVALTVEAEDDALACTKSRKRLFVDGEGWIVRRVTTCR</sequence>
<evidence type="ECO:0000313" key="2">
    <source>
        <dbReference type="EMBL" id="CAA2102082.1"/>
    </source>
</evidence>
<evidence type="ECO:0000256" key="1">
    <source>
        <dbReference type="SAM" id="SignalP"/>
    </source>
</evidence>
<protein>
    <submittedName>
        <fullName evidence="2">Uncharacterized protein</fullName>
    </submittedName>
</protein>
<dbReference type="AlphaFoldDB" id="A0A679IQ02"/>
<feature type="chain" id="PRO_5025395099" evidence="1">
    <location>
        <begin position="27"/>
        <end position="83"/>
    </location>
</feature>
<organism evidence="2">
    <name type="scientific">Methylobacterium bullatum</name>
    <dbReference type="NCBI Taxonomy" id="570505"/>
    <lineage>
        <taxon>Bacteria</taxon>
        <taxon>Pseudomonadati</taxon>
        <taxon>Pseudomonadota</taxon>
        <taxon>Alphaproteobacteria</taxon>
        <taxon>Hyphomicrobiales</taxon>
        <taxon>Methylobacteriaceae</taxon>
        <taxon>Methylobacterium</taxon>
    </lineage>
</organism>
<keyword evidence="1" id="KW-0732">Signal</keyword>
<proteinExistence type="predicted"/>
<reference evidence="2" key="1">
    <citation type="submission" date="2019-12" db="EMBL/GenBank/DDBJ databases">
        <authorList>
            <person name="Cremers G."/>
        </authorList>
    </citation>
    <scope>NUCLEOTIDE SEQUENCE</scope>
    <source>
        <strain evidence="2">Mbul1</strain>
    </source>
</reference>
<dbReference type="EMBL" id="LR743504">
    <property type="protein sequence ID" value="CAA2102082.1"/>
    <property type="molecule type" value="Genomic_DNA"/>
</dbReference>
<feature type="signal peptide" evidence="1">
    <location>
        <begin position="1"/>
        <end position="26"/>
    </location>
</feature>
<accession>A0A679IQ02</accession>
<name>A0A679IQ02_9HYPH</name>
<gene>
    <name evidence="2" type="ORF">MBUL_01505</name>
</gene>